<feature type="transmembrane region" description="Helical" evidence="7">
    <location>
        <begin position="221"/>
        <end position="239"/>
    </location>
</feature>
<dbReference type="FunCoup" id="S7XRW4">
    <property type="interactions" value="10"/>
</dbReference>
<organism evidence="9 10">
    <name type="scientific">Spraguea lophii (strain 42_110)</name>
    <name type="common">Microsporidian parasite</name>
    <dbReference type="NCBI Taxonomy" id="1358809"/>
    <lineage>
        <taxon>Eukaryota</taxon>
        <taxon>Fungi</taxon>
        <taxon>Fungi incertae sedis</taxon>
        <taxon>Microsporidia</taxon>
        <taxon>Spragueidae</taxon>
        <taxon>Spraguea</taxon>
    </lineage>
</organism>
<dbReference type="InterPro" id="IPR004837">
    <property type="entry name" value="NaCa_Exmemb"/>
</dbReference>
<keyword evidence="10" id="KW-1185">Reference proteome</keyword>
<comment type="subcellular location">
    <subcellularLocation>
        <location evidence="1">Membrane</location>
        <topology evidence="1">Multi-pass membrane protein</topology>
    </subcellularLocation>
</comment>
<reference evidence="10" key="1">
    <citation type="journal article" date="2013" name="PLoS Genet.">
        <title>The genome of Spraguea lophii and the basis of host-microsporidian interactions.</title>
        <authorList>
            <person name="Campbell S.E."/>
            <person name="Williams T.A."/>
            <person name="Yousuf A."/>
            <person name="Soanes D.M."/>
            <person name="Paszkiewicz K.H."/>
            <person name="Williams B.A.P."/>
        </authorList>
    </citation>
    <scope>NUCLEOTIDE SEQUENCE [LARGE SCALE GENOMIC DNA]</scope>
    <source>
        <strain evidence="10">42_110</strain>
    </source>
</reference>
<name>S7XRW4_SPRLO</name>
<accession>S7XRW4</accession>
<dbReference type="PANTHER" id="PTHR12266">
    <property type="entry name" value="NA+/CA2+ K+ INDEPENDENT EXCHANGER"/>
    <property type="match status" value="1"/>
</dbReference>
<keyword evidence="4 7" id="KW-0812">Transmembrane</keyword>
<keyword evidence="6 7" id="KW-0472">Membrane</keyword>
<feature type="transmembrane region" description="Helical" evidence="7">
    <location>
        <begin position="60"/>
        <end position="82"/>
    </location>
</feature>
<evidence type="ECO:0000256" key="3">
    <source>
        <dbReference type="ARBA" id="ARBA00022448"/>
    </source>
</evidence>
<evidence type="ECO:0000256" key="5">
    <source>
        <dbReference type="ARBA" id="ARBA00022989"/>
    </source>
</evidence>
<feature type="transmembrane region" description="Helical" evidence="7">
    <location>
        <begin position="412"/>
        <end position="432"/>
    </location>
</feature>
<feature type="transmembrane region" description="Helical" evidence="7">
    <location>
        <begin position="378"/>
        <end position="400"/>
    </location>
</feature>
<dbReference type="PANTHER" id="PTHR12266:SF0">
    <property type="entry name" value="MITOCHONDRIAL SODIUM_CALCIUM EXCHANGER PROTEIN"/>
    <property type="match status" value="1"/>
</dbReference>
<feature type="domain" description="Sodium/calcium exchanger membrane region" evidence="8">
    <location>
        <begin position="277"/>
        <end position="427"/>
    </location>
</feature>
<comment type="caution">
    <text evidence="9">The sequence shown here is derived from an EMBL/GenBank/DDBJ whole genome shotgun (WGS) entry which is preliminary data.</text>
</comment>
<keyword evidence="5 7" id="KW-1133">Transmembrane helix</keyword>
<keyword evidence="3" id="KW-0813">Transport</keyword>
<dbReference type="Proteomes" id="UP000014978">
    <property type="component" value="Unassembled WGS sequence"/>
</dbReference>
<dbReference type="Pfam" id="PF01699">
    <property type="entry name" value="Na_Ca_ex"/>
    <property type="match status" value="2"/>
</dbReference>
<feature type="transmembrane region" description="Helical" evidence="7">
    <location>
        <begin position="245"/>
        <end position="265"/>
    </location>
</feature>
<gene>
    <name evidence="9" type="ORF">SLOPH_1901</name>
</gene>
<evidence type="ECO:0000313" key="9">
    <source>
        <dbReference type="EMBL" id="EPR78663.1"/>
    </source>
</evidence>
<dbReference type="Gene3D" id="1.20.1420.30">
    <property type="entry name" value="NCX, central ion-binding region"/>
    <property type="match status" value="1"/>
</dbReference>
<feature type="transmembrane region" description="Helical" evidence="7">
    <location>
        <begin position="148"/>
        <end position="167"/>
    </location>
</feature>
<dbReference type="GO" id="GO:0016020">
    <property type="term" value="C:membrane"/>
    <property type="evidence" value="ECO:0007669"/>
    <property type="project" value="UniProtKB-SubCell"/>
</dbReference>
<dbReference type="OrthoDB" id="407410at2759"/>
<feature type="domain" description="Sodium/calcium exchanger membrane region" evidence="8">
    <location>
        <begin position="26"/>
        <end position="165"/>
    </location>
</feature>
<evidence type="ECO:0000259" key="8">
    <source>
        <dbReference type="Pfam" id="PF01699"/>
    </source>
</evidence>
<evidence type="ECO:0000256" key="4">
    <source>
        <dbReference type="ARBA" id="ARBA00022692"/>
    </source>
</evidence>
<dbReference type="OMA" id="FIRIAMA"/>
<feature type="transmembrane region" description="Helical" evidence="7">
    <location>
        <begin position="20"/>
        <end position="39"/>
    </location>
</feature>
<dbReference type="InterPro" id="IPR044880">
    <property type="entry name" value="NCX_ion-bd_dom_sf"/>
</dbReference>
<protein>
    <submittedName>
        <fullName evidence="9">Sodium/calcium exchanger protein</fullName>
    </submittedName>
</protein>
<dbReference type="InParanoid" id="S7XRW4"/>
<evidence type="ECO:0000256" key="2">
    <source>
        <dbReference type="ARBA" id="ARBA00008170"/>
    </source>
</evidence>
<evidence type="ECO:0000256" key="7">
    <source>
        <dbReference type="SAM" id="Phobius"/>
    </source>
</evidence>
<feature type="transmembrane region" description="Helical" evidence="7">
    <location>
        <begin position="123"/>
        <end position="142"/>
    </location>
</feature>
<dbReference type="AlphaFoldDB" id="S7XRW4"/>
<proteinExistence type="inferred from homology"/>
<dbReference type="InterPro" id="IPR051359">
    <property type="entry name" value="CaCA_antiporter"/>
</dbReference>
<evidence type="ECO:0000256" key="6">
    <source>
        <dbReference type="ARBA" id="ARBA00023136"/>
    </source>
</evidence>
<feature type="transmembrane region" description="Helical" evidence="7">
    <location>
        <begin position="340"/>
        <end position="366"/>
    </location>
</feature>
<dbReference type="EMBL" id="ATCN01000631">
    <property type="protein sequence ID" value="EPR78663.1"/>
    <property type="molecule type" value="Genomic_DNA"/>
</dbReference>
<evidence type="ECO:0000313" key="10">
    <source>
        <dbReference type="Proteomes" id="UP000014978"/>
    </source>
</evidence>
<dbReference type="GO" id="GO:0008324">
    <property type="term" value="F:monoatomic cation transmembrane transporter activity"/>
    <property type="evidence" value="ECO:0007669"/>
    <property type="project" value="TreeGrafter"/>
</dbReference>
<evidence type="ECO:0000256" key="1">
    <source>
        <dbReference type="ARBA" id="ARBA00004141"/>
    </source>
</evidence>
<dbReference type="HOGENOM" id="CLU_606943_0_0_1"/>
<dbReference type="VEuPathDB" id="MicrosporidiaDB:SLOPH_1901"/>
<sequence>MINKSLMIYNLIKNAPSPISHILSVLYCIILIFLSCLIADEYMVKYLKFLIKMTNIKSDVAAILFLNIGNGLPDLITSFIAVDRNLSLVFFTVIGSYITLITLVLGLIIIFRKDGVVFNPSSFYKNIGFLFVSYVFLIYLIFEQKIDYILSIAMICMYSAFIFHTIINSIASEIEIVENENELEESVEIYRPLRILVNVSKKFLSMIFLNLEDLPRNISRTIYYSASFILNFWILYFVWGLKVSLIVVAIIHILLIALGFILSKLDQKFISPIFSKIYGFSISMIWIFIITDETFAIIENSEVAFGLPKEFSALTILALGNCMGDIVTGTIASKSGLFQIAATAVLTSPIHNVLFNLPILFLYELIRKKVKVMSFKRDVLNFDVPGALIPIILIVLIFNFEMRNSKMEKELGWTSICTYIIFIVLLICEMIVMK</sequence>
<feature type="transmembrane region" description="Helical" evidence="7">
    <location>
        <begin position="277"/>
        <end position="298"/>
    </location>
</feature>
<dbReference type="STRING" id="1358809.S7XRW4"/>
<feature type="transmembrane region" description="Helical" evidence="7">
    <location>
        <begin position="88"/>
        <end position="111"/>
    </location>
</feature>
<comment type="similarity">
    <text evidence="2">Belongs to the Ca(2+):cation antiporter (CaCA) (TC 2.A.19) family.</text>
</comment>